<dbReference type="Proteomes" id="UP001164286">
    <property type="component" value="Unassembled WGS sequence"/>
</dbReference>
<dbReference type="Pfam" id="PF04082">
    <property type="entry name" value="Fungal_trans"/>
    <property type="match status" value="1"/>
</dbReference>
<accession>A0AA38H0S3</accession>
<proteinExistence type="predicted"/>
<protein>
    <recommendedName>
        <fullName evidence="7">Xylanolytic transcriptional activator regulatory domain-containing protein</fullName>
    </recommendedName>
</protein>
<evidence type="ECO:0000256" key="5">
    <source>
        <dbReference type="ARBA" id="ARBA00023242"/>
    </source>
</evidence>
<reference evidence="8" key="1">
    <citation type="journal article" date="2022" name="G3 (Bethesda)">
        <title>High quality genome of the basidiomycete yeast Dioszegia hungarica PDD-24b-2 isolated from cloud water.</title>
        <authorList>
            <person name="Jarrige D."/>
            <person name="Haridas S."/>
            <person name="Bleykasten-Grosshans C."/>
            <person name="Joly M."/>
            <person name="Nadalig T."/>
            <person name="Sancelme M."/>
            <person name="Vuilleumier S."/>
            <person name="Grigoriev I.V."/>
            <person name="Amato P."/>
            <person name="Bringel F."/>
        </authorList>
    </citation>
    <scope>NUCLEOTIDE SEQUENCE</scope>
    <source>
        <strain evidence="8">PDD-24b-2</strain>
    </source>
</reference>
<keyword evidence="2" id="KW-0805">Transcription regulation</keyword>
<dbReference type="CDD" id="cd12148">
    <property type="entry name" value="fungal_TF_MHR"/>
    <property type="match status" value="1"/>
</dbReference>
<feature type="compositionally biased region" description="Basic and acidic residues" evidence="6">
    <location>
        <begin position="9"/>
        <end position="45"/>
    </location>
</feature>
<evidence type="ECO:0000256" key="1">
    <source>
        <dbReference type="ARBA" id="ARBA00004123"/>
    </source>
</evidence>
<evidence type="ECO:0000256" key="2">
    <source>
        <dbReference type="ARBA" id="ARBA00023015"/>
    </source>
</evidence>
<dbReference type="InterPro" id="IPR007219">
    <property type="entry name" value="XnlR_reg_dom"/>
</dbReference>
<dbReference type="GO" id="GO:0006351">
    <property type="term" value="P:DNA-templated transcription"/>
    <property type="evidence" value="ECO:0007669"/>
    <property type="project" value="InterPro"/>
</dbReference>
<evidence type="ECO:0000256" key="3">
    <source>
        <dbReference type="ARBA" id="ARBA00023125"/>
    </source>
</evidence>
<dbReference type="EMBL" id="JAKWFO010000016">
    <property type="protein sequence ID" value="KAI9631700.1"/>
    <property type="molecule type" value="Genomic_DNA"/>
</dbReference>
<evidence type="ECO:0000259" key="7">
    <source>
        <dbReference type="SMART" id="SM00906"/>
    </source>
</evidence>
<keyword evidence="9" id="KW-1185">Reference proteome</keyword>
<feature type="compositionally biased region" description="Polar residues" evidence="6">
    <location>
        <begin position="56"/>
        <end position="67"/>
    </location>
</feature>
<comment type="subcellular location">
    <subcellularLocation>
        <location evidence="1">Nucleus</location>
    </subcellularLocation>
</comment>
<gene>
    <name evidence="8" type="ORF">MKK02DRAFT_41329</name>
</gene>
<comment type="caution">
    <text evidence="8">The sequence shown here is derived from an EMBL/GenBank/DDBJ whole genome shotgun (WGS) entry which is preliminary data.</text>
</comment>
<feature type="compositionally biased region" description="Gly residues" evidence="6">
    <location>
        <begin position="651"/>
        <end position="660"/>
    </location>
</feature>
<feature type="region of interest" description="Disordered" evidence="6">
    <location>
        <begin position="1"/>
        <end position="95"/>
    </location>
</feature>
<sequence length="660" mass="72956">MGGAGQGGRQDDRPVERGGDLSDGRRVAEHNKGREGDFDLWKRDAAISGEIPPNSALWSHSPMSKPTYQHLPPDSHPLEETLTTLPLPGDAPNPLSVLAEASTDARSERDRPTPSTDAYYAPVARVLRDDAPHIMTLISVQEAEHLFDIYFRVIHPHFPVLDREHCSPVAVARRNNFLFNTICCVSARTSHVALWDRLKRGFARFENERMPKDKNVEVVQAHLIYAQWNLVRPAHFEQDTTWIRVGLAVRTALDINLHRIALLEHSRATMPRWVLRNIIRTWLACYVIDRTMSSQLGKPSSVRGENGIRLYLEMIRRREVGETVEDAWVAALADWTLILTRAMDLFRNESADYISGLARNFASQTTALPDIGLVFSRQYRQWREVNSAAVLSSFPSSQRRLSDIVIANLGLYELYARLVIHSFGLQRAKEHAISDLPASLVEYRTAAIRLITYFDTEIDGRGFTRGCPDFVFTILTYAAVSILKTTQLQVDGFASDDHSVSALARRASDILAQAACTTDHLPASQSSLISRVIDLQLARSLAPNSAMSAIDPSAVTSERYFGQSDNDLGVFGTAHGAHAQHAMDAMGDMDLGLWYDPRQGEGGSLGGENSLESLLGGGASGDDQSFAFTHESLWLSLMSGTDESGQYASGSGEGQRIGGM</sequence>
<feature type="region of interest" description="Disordered" evidence="6">
    <location>
        <begin position="641"/>
        <end position="660"/>
    </location>
</feature>
<keyword evidence="4" id="KW-0804">Transcription</keyword>
<keyword evidence="5" id="KW-0539">Nucleus</keyword>
<dbReference type="SMART" id="SM00906">
    <property type="entry name" value="Fungal_trans"/>
    <property type="match status" value="1"/>
</dbReference>
<name>A0AA38H0S3_9TREE</name>
<dbReference type="PANTHER" id="PTHR31845:SF17">
    <property type="entry name" value="ZN(II)2CYS6 TRANSCRIPTION FACTOR (EUROFUNG)"/>
    <property type="match status" value="1"/>
</dbReference>
<dbReference type="InterPro" id="IPR051089">
    <property type="entry name" value="prtT"/>
</dbReference>
<dbReference type="GO" id="GO:0008270">
    <property type="term" value="F:zinc ion binding"/>
    <property type="evidence" value="ECO:0007669"/>
    <property type="project" value="InterPro"/>
</dbReference>
<dbReference type="RefSeq" id="XP_052941477.1">
    <property type="nucleotide sequence ID" value="XM_053091523.1"/>
</dbReference>
<evidence type="ECO:0000313" key="9">
    <source>
        <dbReference type="Proteomes" id="UP001164286"/>
    </source>
</evidence>
<evidence type="ECO:0000256" key="4">
    <source>
        <dbReference type="ARBA" id="ARBA00023163"/>
    </source>
</evidence>
<organism evidence="8 9">
    <name type="scientific">Dioszegia hungarica</name>
    <dbReference type="NCBI Taxonomy" id="4972"/>
    <lineage>
        <taxon>Eukaryota</taxon>
        <taxon>Fungi</taxon>
        <taxon>Dikarya</taxon>
        <taxon>Basidiomycota</taxon>
        <taxon>Agaricomycotina</taxon>
        <taxon>Tremellomycetes</taxon>
        <taxon>Tremellales</taxon>
        <taxon>Bulleribasidiaceae</taxon>
        <taxon>Dioszegia</taxon>
    </lineage>
</organism>
<dbReference type="PANTHER" id="PTHR31845">
    <property type="entry name" value="FINGER DOMAIN PROTEIN, PUTATIVE-RELATED"/>
    <property type="match status" value="1"/>
</dbReference>
<evidence type="ECO:0000256" key="6">
    <source>
        <dbReference type="SAM" id="MobiDB-lite"/>
    </source>
</evidence>
<dbReference type="GO" id="GO:0005634">
    <property type="term" value="C:nucleus"/>
    <property type="evidence" value="ECO:0007669"/>
    <property type="project" value="UniProtKB-SubCell"/>
</dbReference>
<evidence type="ECO:0000313" key="8">
    <source>
        <dbReference type="EMBL" id="KAI9631700.1"/>
    </source>
</evidence>
<keyword evidence="3" id="KW-0238">DNA-binding</keyword>
<dbReference type="AlphaFoldDB" id="A0AA38H0S3"/>
<feature type="domain" description="Xylanolytic transcriptional activator regulatory" evidence="7">
    <location>
        <begin position="241"/>
        <end position="318"/>
    </location>
</feature>
<dbReference type="GeneID" id="77730728"/>
<dbReference type="GO" id="GO:0000981">
    <property type="term" value="F:DNA-binding transcription factor activity, RNA polymerase II-specific"/>
    <property type="evidence" value="ECO:0007669"/>
    <property type="project" value="TreeGrafter"/>
</dbReference>
<dbReference type="GO" id="GO:0000976">
    <property type="term" value="F:transcription cis-regulatory region binding"/>
    <property type="evidence" value="ECO:0007669"/>
    <property type="project" value="TreeGrafter"/>
</dbReference>